<keyword evidence="4" id="KW-1185">Reference proteome</keyword>
<protein>
    <submittedName>
        <fullName evidence="3">2-hydroxyacyl-CoA dehydratase</fullName>
    </submittedName>
</protein>
<reference evidence="3 4" key="1">
    <citation type="submission" date="2020-07" db="EMBL/GenBank/DDBJ databases">
        <title>Facklamia lactis sp. nov., isolated from raw milk.</title>
        <authorList>
            <person name="Doll E.V."/>
            <person name="Huptas C."/>
            <person name="Staib L."/>
            <person name="Wenning M."/>
            <person name="Scherer S."/>
        </authorList>
    </citation>
    <scope>NUCLEOTIDE SEQUENCE [LARGE SCALE GENOMIC DNA]</scope>
    <source>
        <strain evidence="3 4">DSM 111018</strain>
    </source>
</reference>
<comment type="cofactor">
    <cofactor evidence="1">
        <name>[4Fe-4S] cluster</name>
        <dbReference type="ChEBI" id="CHEBI:49883"/>
    </cofactor>
</comment>
<proteinExistence type="inferred from homology"/>
<sequence>MKVKTELPNIFQEFNDARREGFLKIKEFKEEGHPVVGAYCTYIPEEFVIAVGATMIGLCSTTEESIDDAEEDLPRNLCPLIKSSYGMAKMDKCPYFHFSDLVVAETTCDGKTKMYEYMTEFKKLYLMEVPRFRHQEQSRILWYQELIRFKEYLEDYFQKEISDRALDDAIDLMNRFRTAKRNFYRLGTLSPSVLSGHDIFSVCYGSGFTFNKEETIKNFVLLTEEALARYEVGDTLEARPRILITGCPMGGVTEKIIDAIENNGGRVVAYENCSVSKSVEQLVDEDEPDKVKALADKYLNIGCACASSNDTRIDLIDEMIDDYQVDGVIDMVLQNCVPFMVESLRIKRFCQDKREIPYMYLETDYSQSDIGQLNTRVAAFIEMLEG</sequence>
<dbReference type="EMBL" id="JACBXQ010000002">
    <property type="protein sequence ID" value="MBG9986042.1"/>
    <property type="molecule type" value="Genomic_DNA"/>
</dbReference>
<organism evidence="3 4">
    <name type="scientific">Facklamia lactis</name>
    <dbReference type="NCBI Taxonomy" id="2749967"/>
    <lineage>
        <taxon>Bacteria</taxon>
        <taxon>Bacillati</taxon>
        <taxon>Bacillota</taxon>
        <taxon>Bacilli</taxon>
        <taxon>Lactobacillales</taxon>
        <taxon>Aerococcaceae</taxon>
        <taxon>Facklamia</taxon>
    </lineage>
</organism>
<dbReference type="InterPro" id="IPR047678">
    <property type="entry name" value="YjiM-like"/>
</dbReference>
<name>A0ABS0LQ07_9LACT</name>
<evidence type="ECO:0000313" key="3">
    <source>
        <dbReference type="EMBL" id="MBG9986042.1"/>
    </source>
</evidence>
<evidence type="ECO:0000256" key="2">
    <source>
        <dbReference type="ARBA" id="ARBA00005806"/>
    </source>
</evidence>
<dbReference type="NCBIfam" id="NF040772">
    <property type="entry name" value="double_cubane"/>
    <property type="match status" value="1"/>
</dbReference>
<comment type="similarity">
    <text evidence="2">Belongs to the FldB/FldC dehydratase alpha/beta subunit family.</text>
</comment>
<dbReference type="Proteomes" id="UP000721415">
    <property type="component" value="Unassembled WGS sequence"/>
</dbReference>
<dbReference type="Gene3D" id="3.40.50.11890">
    <property type="match status" value="1"/>
</dbReference>
<dbReference type="RefSeq" id="WP_197114963.1">
    <property type="nucleotide sequence ID" value="NZ_JACBXQ010000002.1"/>
</dbReference>
<accession>A0ABS0LQ07</accession>
<gene>
    <name evidence="3" type="ORF">HZY91_03935</name>
</gene>
<dbReference type="Gene3D" id="1.20.1270.370">
    <property type="match status" value="1"/>
</dbReference>
<dbReference type="Pfam" id="PF06050">
    <property type="entry name" value="HGD-D"/>
    <property type="match status" value="1"/>
</dbReference>
<evidence type="ECO:0000256" key="1">
    <source>
        <dbReference type="ARBA" id="ARBA00001966"/>
    </source>
</evidence>
<dbReference type="PANTHER" id="PTHR30548">
    <property type="entry name" value="2-HYDROXYGLUTARYL-COA DEHYDRATASE, D-COMPONENT-RELATED"/>
    <property type="match status" value="1"/>
</dbReference>
<dbReference type="InterPro" id="IPR010327">
    <property type="entry name" value="FldB/FldC_alpha/beta"/>
</dbReference>
<dbReference type="PANTHER" id="PTHR30548:SF6">
    <property type="entry name" value="DEHYDRATASE SUBUNIT YJIM-RELATED"/>
    <property type="match status" value="1"/>
</dbReference>
<evidence type="ECO:0000313" key="4">
    <source>
        <dbReference type="Proteomes" id="UP000721415"/>
    </source>
</evidence>
<dbReference type="Gene3D" id="3.40.50.11900">
    <property type="match status" value="1"/>
</dbReference>
<comment type="caution">
    <text evidence="3">The sequence shown here is derived from an EMBL/GenBank/DDBJ whole genome shotgun (WGS) entry which is preliminary data.</text>
</comment>